<name>A0A3B3RD75_9TELE</name>
<reference evidence="3" key="1">
    <citation type="submission" date="2025-08" db="UniProtKB">
        <authorList>
            <consortium name="Ensembl"/>
        </authorList>
    </citation>
    <scope>IDENTIFICATION</scope>
</reference>
<feature type="compositionally biased region" description="Basic and acidic residues" evidence="1">
    <location>
        <begin position="136"/>
        <end position="156"/>
    </location>
</feature>
<feature type="region of interest" description="Disordered" evidence="1">
    <location>
        <begin position="968"/>
        <end position="987"/>
    </location>
</feature>
<dbReference type="Ensembl" id="ENSPKIT00000040792.1">
    <property type="protein sequence ID" value="ENSPKIP00000016304.1"/>
    <property type="gene ID" value="ENSPKIG00000002685.1"/>
</dbReference>
<accession>A0A3B3RD75</accession>
<feature type="compositionally biased region" description="Polar residues" evidence="1">
    <location>
        <begin position="475"/>
        <end position="495"/>
    </location>
</feature>
<protein>
    <submittedName>
        <fullName evidence="3">Chromosome 4 open reading frame 54</fullName>
    </submittedName>
</protein>
<feature type="compositionally biased region" description="Polar residues" evidence="1">
    <location>
        <begin position="716"/>
        <end position="728"/>
    </location>
</feature>
<feature type="region of interest" description="Disordered" evidence="1">
    <location>
        <begin position="1230"/>
        <end position="1279"/>
    </location>
</feature>
<dbReference type="PANTHER" id="PTHR33775">
    <property type="entry name" value="CARDIAC-ENRICHED FHL2-INTERACTING PROTEIN-RELATED"/>
    <property type="match status" value="1"/>
</dbReference>
<dbReference type="InterPro" id="IPR027838">
    <property type="entry name" value="DUF4585"/>
</dbReference>
<evidence type="ECO:0000313" key="4">
    <source>
        <dbReference type="Proteomes" id="UP000261540"/>
    </source>
</evidence>
<feature type="region of interest" description="Disordered" evidence="1">
    <location>
        <begin position="700"/>
        <end position="784"/>
    </location>
</feature>
<evidence type="ECO:0000259" key="2">
    <source>
        <dbReference type="Pfam" id="PF15232"/>
    </source>
</evidence>
<feature type="compositionally biased region" description="Basic and acidic residues" evidence="1">
    <location>
        <begin position="100"/>
        <end position="117"/>
    </location>
</feature>
<dbReference type="Pfam" id="PF15232">
    <property type="entry name" value="DUF4585"/>
    <property type="match status" value="1"/>
</dbReference>
<feature type="region of interest" description="Disordered" evidence="1">
    <location>
        <begin position="577"/>
        <end position="597"/>
    </location>
</feature>
<feature type="region of interest" description="Disordered" evidence="1">
    <location>
        <begin position="100"/>
        <end position="156"/>
    </location>
</feature>
<dbReference type="STRING" id="1676925.ENSPKIP00000016304"/>
<feature type="compositionally biased region" description="Polar residues" evidence="1">
    <location>
        <begin position="1269"/>
        <end position="1279"/>
    </location>
</feature>
<evidence type="ECO:0000313" key="3">
    <source>
        <dbReference type="Ensembl" id="ENSPKIP00000016304.1"/>
    </source>
</evidence>
<feature type="compositionally biased region" description="Basic and acidic residues" evidence="1">
    <location>
        <begin position="729"/>
        <end position="740"/>
    </location>
</feature>
<feature type="compositionally biased region" description="Basic and acidic residues" evidence="1">
    <location>
        <begin position="758"/>
        <end position="774"/>
    </location>
</feature>
<feature type="compositionally biased region" description="Basic and acidic residues" evidence="1">
    <location>
        <begin position="1257"/>
        <end position="1268"/>
    </location>
</feature>
<proteinExistence type="predicted"/>
<feature type="compositionally biased region" description="Polar residues" evidence="1">
    <location>
        <begin position="119"/>
        <end position="131"/>
    </location>
</feature>
<feature type="compositionally biased region" description="Polar residues" evidence="1">
    <location>
        <begin position="1333"/>
        <end position="1351"/>
    </location>
</feature>
<dbReference type="PANTHER" id="PTHR33775:SF4">
    <property type="entry name" value="CHROMOSOME 4 OPEN READING FRAME 54"/>
    <property type="match status" value="1"/>
</dbReference>
<feature type="domain" description="DUF4585" evidence="2">
    <location>
        <begin position="1388"/>
        <end position="1454"/>
    </location>
</feature>
<dbReference type="InterPro" id="IPR052303">
    <property type="entry name" value="CEFIP"/>
</dbReference>
<keyword evidence="4" id="KW-1185">Reference proteome</keyword>
<dbReference type="Proteomes" id="UP000261540">
    <property type="component" value="Unplaced"/>
</dbReference>
<feature type="region of interest" description="Disordered" evidence="1">
    <location>
        <begin position="1188"/>
        <end position="1213"/>
    </location>
</feature>
<reference evidence="3" key="2">
    <citation type="submission" date="2025-09" db="UniProtKB">
        <authorList>
            <consortium name="Ensembl"/>
        </authorList>
    </citation>
    <scope>IDENTIFICATION</scope>
</reference>
<feature type="region of interest" description="Disordered" evidence="1">
    <location>
        <begin position="475"/>
        <end position="505"/>
    </location>
</feature>
<sequence>MEALQKTLTYRGDTSPYRKLQSDKGLCNPGTQQEESKYVDLDDLLAMKAEGTKTVKVTFTGEGNQLAIIKCNNDAPISGDKTAVDCNRREHVAYIPTKDCKYNNDEHTGHVRPEKRAASNLSSETASSPDSPNDFGYRDEVPADKRDAVGEHKRDYLRQSYNTKNTSFESEELRYTDMYLARKTESDDGVSVVLSENCTPICAEDESHYITTHEIQLLELDHDVDYDFGGGSCWDIEDDNRVYSFVDYASFDSDETIEEAQVLEDKTVAKLKSNQGQSNNTTLLCRTNGAAVSTKHEHDLCDLDKCASPDEILLKHQNGGGNSVGQIHLSIKTASRAINDRRNSPDNENLHYCAKHDGDLNGYVFKSQNVKAEATCDRANCFIPAPGRLHIGSKLKGKDIAEYSSGASSSISEMDDADKEVRNLTTRAFRSLACPYFDAINFSTSSESSASEHGLGLNRWSAFVDLKCGNLTQGREQNMSHKSSASTFEINSSSEAKGKHALPLPSQKGTQTKIFALNSSLPDPSGTSSSTKKIEVKSKFAEGQSGLITLTETLNFHCNIRATVDDRDRHVKFAENAAGSRSADEVTGTLPDEPGTEASQQVCEAGEAMDDAHKKSIFASSLLKNVISKKMQFEQERKMERGEISDTFPILSPSFLYKDHEIPREKVMTEETEDLQRQGSKMLETGSGITILSLDELGDLVDSSSCEPKDNRQRDGSLTISPEPTSEAANEKPADTKKGASEATKSTLHRSHNSAFRNWREDGPEFQKEQERKTPPAKKLTSFTDNFGKANLDLETGNSRLTKMSHLFVPSIQLPCKDRGQRKTKTKYPTHTMTGQGQLKDTKLSFNSISAASGAVSSKPPGIKISLRSVKDNKPNPFNIANLLTPNIVSNATGAVRSAGDSKCQTLITSLKGEMMEKVPHFIVRDIRDTKGKMQPPIYQVRDVRKLVKSSYHFVSLDNQEKAAAVADSNVEQNASKEESVKTTTSPSPLVIKCQSVNTNSNTKQMENITAVSWKRLTEGKPEVGTSSSLVPADDAKNRSILVKRATGRVPLATTKQKVIDSGERKAESKVANQAAIEKLRAAVKTMEQLYVFDRNEWKRKIQAPRPVTDSHVLSLITSAEHLTTGKSESGAEPGNLTHCTAAGNEKLIQANSHQNSDQSPPTLPAVPTLEECSKKEKKEFLKTLHIPFNQEEKHSSRAASHQSGLFSNKTAFPLGNKNRIISSSSNDNKVLMSSAHPRTKCSASKNTEVPLSLKISQDRPAAEEKETPNSSEGNQSALCDSENYLTIPVKCHTSREPINKSTSTWSSTSAKHQYQRPAGHPTKADARRHSRPTANETVTSETQSPDSPTATIYHHSLPIAAQGVQPQVLCLSQPVPTATATPSAESFQQTQRKMLLDPTTGHYYLVDTPVQPTTRRLFDPETGQYVDVPMSQTSVTPVPVSVSPLALSPTSYSPAYVIYPGFMPSTAMLPSQTPPEADSGVDKLASQEVTHGGQSMDAVCWESSYCSPTGWSPQGATKPQFITSRGSEAFQCPFDGKPIISITTQQGPRIIAPPSFDGTTMSFVVEHR</sequence>
<feature type="region of interest" description="Disordered" evidence="1">
    <location>
        <begin position="1296"/>
        <end position="1352"/>
    </location>
</feature>
<feature type="compositionally biased region" description="Polar residues" evidence="1">
    <location>
        <begin position="1198"/>
        <end position="1211"/>
    </location>
</feature>
<evidence type="ECO:0000256" key="1">
    <source>
        <dbReference type="SAM" id="MobiDB-lite"/>
    </source>
</evidence>
<organism evidence="3 4">
    <name type="scientific">Paramormyrops kingsleyae</name>
    <dbReference type="NCBI Taxonomy" id="1676925"/>
    <lineage>
        <taxon>Eukaryota</taxon>
        <taxon>Metazoa</taxon>
        <taxon>Chordata</taxon>
        <taxon>Craniata</taxon>
        <taxon>Vertebrata</taxon>
        <taxon>Euteleostomi</taxon>
        <taxon>Actinopterygii</taxon>
        <taxon>Neopterygii</taxon>
        <taxon>Teleostei</taxon>
        <taxon>Osteoglossocephala</taxon>
        <taxon>Osteoglossomorpha</taxon>
        <taxon>Osteoglossiformes</taxon>
        <taxon>Mormyridae</taxon>
        <taxon>Paramormyrops</taxon>
    </lineage>
</organism>
<dbReference type="OrthoDB" id="8945866at2759"/>
<dbReference type="GeneTree" id="ENSGT00730000111645"/>